<evidence type="ECO:0000256" key="2">
    <source>
        <dbReference type="SAM" id="Phobius"/>
    </source>
</evidence>
<dbReference type="GO" id="GO:0003824">
    <property type="term" value="F:catalytic activity"/>
    <property type="evidence" value="ECO:0007669"/>
    <property type="project" value="InterPro"/>
</dbReference>
<dbReference type="PROSITE" id="PS50035">
    <property type="entry name" value="PLD"/>
    <property type="match status" value="2"/>
</dbReference>
<proteinExistence type="inferred from homology"/>
<accession>A0AA88Y2H8</accession>
<evidence type="ECO:0000313" key="4">
    <source>
        <dbReference type="EMBL" id="KAK3092765.1"/>
    </source>
</evidence>
<keyword evidence="2" id="KW-0472">Membrane</keyword>
<dbReference type="InterPro" id="IPR032803">
    <property type="entry name" value="PLDc_3"/>
</dbReference>
<keyword evidence="2" id="KW-1133">Transmembrane helix</keyword>
<protein>
    <recommendedName>
        <fullName evidence="3">PLD phosphodiesterase domain-containing protein</fullName>
    </recommendedName>
</protein>
<dbReference type="InterPro" id="IPR050874">
    <property type="entry name" value="Diverse_PLD-related"/>
</dbReference>
<feature type="domain" description="PLD phosphodiesterase" evidence="3">
    <location>
        <begin position="438"/>
        <end position="464"/>
    </location>
</feature>
<evidence type="ECO:0000259" key="3">
    <source>
        <dbReference type="PROSITE" id="PS50035"/>
    </source>
</evidence>
<feature type="transmembrane region" description="Helical" evidence="2">
    <location>
        <begin position="28"/>
        <end position="52"/>
    </location>
</feature>
<dbReference type="Pfam" id="PF13918">
    <property type="entry name" value="PLDc_3"/>
    <property type="match status" value="1"/>
</dbReference>
<comment type="similarity">
    <text evidence="1">Belongs to the phospholipase D family.</text>
</comment>
<dbReference type="PANTHER" id="PTHR10185:SF17">
    <property type="entry name" value="GM01519P-RELATED"/>
    <property type="match status" value="1"/>
</dbReference>
<feature type="domain" description="PLD phosphodiesterase" evidence="3">
    <location>
        <begin position="217"/>
        <end position="244"/>
    </location>
</feature>
<sequence>MNSDKEYIVKDPDSVFGTQRPKTVSCRAVILIILVTCFVICIAVGLTTYFVFFNKSDNGSDSSSPQRQLMGPSCSDPCVLTLVESIPENLTYTPGSPSHPSTYEGLMDLMSIAQNTIEIASYYWTLNGSDIPYSDASSWQVINLYIAQNTIEIASYYWSLNGSDIPYSDASSWQGESILQTLGDAGNKRKLKIRIAQNEPDSRNKDPRVLTKIRLMGGGILHTKMWLIDRTHFYVGSANLDWRSLTQVKELGAVLYNCSCMAKDMGKLFDTYWYLGTPEAVVPPSWPSDYDTSINGNTSMQIKFNGTDALTYLSSSPPPFCAKGRTIDVDAIVNIINDADKFVYIAVMDYFPSTQFIKPRRYWPVIDDAIRRAAFDRGVNVSLLISYWKHTWQDMQKYLKSLAEMRFHSYYKNDVSININVKMFEVPAFTEAQKKIPYSRVNHNKYMVTDKVAYIGTSNWSGDYFIDTGGIGLIVNQTSPTPGTVDGMVRKQVEDIFLRDWYSNYSTYIWDFPFKYNIHEEL</sequence>
<evidence type="ECO:0000313" key="5">
    <source>
        <dbReference type="Proteomes" id="UP001186944"/>
    </source>
</evidence>
<reference evidence="4" key="1">
    <citation type="submission" date="2019-08" db="EMBL/GenBank/DDBJ databases">
        <title>The improved chromosome-level genome for the pearl oyster Pinctada fucata martensii using PacBio sequencing and Hi-C.</title>
        <authorList>
            <person name="Zheng Z."/>
        </authorList>
    </citation>
    <scope>NUCLEOTIDE SEQUENCE</scope>
    <source>
        <strain evidence="4">ZZ-2019</strain>
        <tissue evidence="4">Adductor muscle</tissue>
    </source>
</reference>
<dbReference type="SUPFAM" id="SSF56024">
    <property type="entry name" value="Phospholipase D/nuclease"/>
    <property type="match status" value="2"/>
</dbReference>
<dbReference type="Gene3D" id="3.30.870.10">
    <property type="entry name" value="Endonuclease Chain A"/>
    <property type="match status" value="2"/>
</dbReference>
<dbReference type="AlphaFoldDB" id="A0AA88Y2H8"/>
<evidence type="ECO:0000256" key="1">
    <source>
        <dbReference type="ARBA" id="ARBA00008664"/>
    </source>
</evidence>
<gene>
    <name evidence="4" type="ORF">FSP39_006993</name>
</gene>
<comment type="caution">
    <text evidence="4">The sequence shown here is derived from an EMBL/GenBank/DDBJ whole genome shotgun (WGS) entry which is preliminary data.</text>
</comment>
<keyword evidence="2" id="KW-0812">Transmembrane</keyword>
<keyword evidence="5" id="KW-1185">Reference proteome</keyword>
<dbReference type="Proteomes" id="UP001186944">
    <property type="component" value="Unassembled WGS sequence"/>
</dbReference>
<organism evidence="4 5">
    <name type="scientific">Pinctada imbricata</name>
    <name type="common">Atlantic pearl-oyster</name>
    <name type="synonym">Pinctada martensii</name>
    <dbReference type="NCBI Taxonomy" id="66713"/>
    <lineage>
        <taxon>Eukaryota</taxon>
        <taxon>Metazoa</taxon>
        <taxon>Spiralia</taxon>
        <taxon>Lophotrochozoa</taxon>
        <taxon>Mollusca</taxon>
        <taxon>Bivalvia</taxon>
        <taxon>Autobranchia</taxon>
        <taxon>Pteriomorphia</taxon>
        <taxon>Pterioida</taxon>
        <taxon>Pterioidea</taxon>
        <taxon>Pteriidae</taxon>
        <taxon>Pinctada</taxon>
    </lineage>
</organism>
<name>A0AA88Y2H8_PINIB</name>
<dbReference type="PANTHER" id="PTHR10185">
    <property type="entry name" value="PHOSPHOLIPASE D - RELATED"/>
    <property type="match status" value="1"/>
</dbReference>
<dbReference type="CDD" id="cd09106">
    <property type="entry name" value="PLDc_vPLD3_4_5_like_1"/>
    <property type="match status" value="1"/>
</dbReference>
<dbReference type="EMBL" id="VSWD01000009">
    <property type="protein sequence ID" value="KAK3092765.1"/>
    <property type="molecule type" value="Genomic_DNA"/>
</dbReference>
<dbReference type="InterPro" id="IPR001736">
    <property type="entry name" value="PLipase_D/transphosphatidylase"/>
</dbReference>
<dbReference type="SMART" id="SM00155">
    <property type="entry name" value="PLDc"/>
    <property type="match status" value="2"/>
</dbReference>